<organism evidence="1 2">
    <name type="scientific">Schizopora paradoxa</name>
    <dbReference type="NCBI Taxonomy" id="27342"/>
    <lineage>
        <taxon>Eukaryota</taxon>
        <taxon>Fungi</taxon>
        <taxon>Dikarya</taxon>
        <taxon>Basidiomycota</taxon>
        <taxon>Agaricomycotina</taxon>
        <taxon>Agaricomycetes</taxon>
        <taxon>Hymenochaetales</taxon>
        <taxon>Schizoporaceae</taxon>
        <taxon>Schizopora</taxon>
    </lineage>
</organism>
<keyword evidence="2" id="KW-1185">Reference proteome</keyword>
<evidence type="ECO:0000313" key="2">
    <source>
        <dbReference type="Proteomes" id="UP000053477"/>
    </source>
</evidence>
<reference evidence="1 2" key="1">
    <citation type="submission" date="2015-04" db="EMBL/GenBank/DDBJ databases">
        <title>Complete genome sequence of Schizopora paradoxa KUC8140, a cosmopolitan wood degrader in East Asia.</title>
        <authorList>
            <consortium name="DOE Joint Genome Institute"/>
            <person name="Min B."/>
            <person name="Park H."/>
            <person name="Jang Y."/>
            <person name="Kim J.-J."/>
            <person name="Kim K.H."/>
            <person name="Pangilinan J."/>
            <person name="Lipzen A."/>
            <person name="Riley R."/>
            <person name="Grigoriev I.V."/>
            <person name="Spatafora J.W."/>
            <person name="Choi I.-G."/>
        </authorList>
    </citation>
    <scope>NUCLEOTIDE SEQUENCE [LARGE SCALE GENOMIC DNA]</scope>
    <source>
        <strain evidence="1 2">KUC8140</strain>
    </source>
</reference>
<dbReference type="InterPro" id="IPR032675">
    <property type="entry name" value="LRR_dom_sf"/>
</dbReference>
<dbReference type="EMBL" id="KQ086345">
    <property type="protein sequence ID" value="KLO05206.1"/>
    <property type="molecule type" value="Genomic_DNA"/>
</dbReference>
<dbReference type="Proteomes" id="UP000053477">
    <property type="component" value="Unassembled WGS sequence"/>
</dbReference>
<sequence length="500" mass="58027">MSQNNAAEAAFRMADVVLTIAKHVSFEKSTLYRLSRINRQIYRDLLTERNRNISCHIVDTKSLFLFLISQIMDSRKILVRSLEIIGKDCFHHDPREPDAHKFLVQILKLIGRAKTLESFSYRSWDDQNTFLCIPKEVLVALAKSKASLRSLTMTVHPCNWDALYAIDFKDLNTLRLTVCSKGSPPECRTRASSIIFQLLTISDFLRTIPNLIDLELSISHSDLVATRGEDVVHLPELRSLVLSGTHATPGLLHFVAQHPLLKNLRLDFKTWNLSLEEKLMIYELLKLEYLELRAPIFNVHSLPVFQCLLGPRLKHLRITNIRFENSLLEKARPVGWRLQHLDLHFLERNSVFGNWFFSLMDSFVSLVKLSVTLESKRSEDEDESLPDYVWHGHQQEKLSKEFLMTLLSRFWNSRTLKEVRLRDEKANPLHLFELSYLRPVPPSLQYVSRGSWEGIQRFRVVHDLDPSSLKAHLVPLDVDEAAETNFDWTNRGDLLHQMDD</sequence>
<gene>
    <name evidence="1" type="ORF">SCHPADRAFT_732986</name>
</gene>
<proteinExistence type="predicted"/>
<protein>
    <recommendedName>
        <fullName evidence="3">F-box domain-containing protein</fullName>
    </recommendedName>
</protein>
<dbReference type="InParanoid" id="A0A0H2RK83"/>
<dbReference type="AlphaFoldDB" id="A0A0H2RK83"/>
<evidence type="ECO:0000313" key="1">
    <source>
        <dbReference type="EMBL" id="KLO05206.1"/>
    </source>
</evidence>
<dbReference type="SUPFAM" id="SSF52047">
    <property type="entry name" value="RNI-like"/>
    <property type="match status" value="1"/>
</dbReference>
<evidence type="ECO:0008006" key="3">
    <source>
        <dbReference type="Google" id="ProtNLM"/>
    </source>
</evidence>
<dbReference type="Gene3D" id="3.80.10.10">
    <property type="entry name" value="Ribonuclease Inhibitor"/>
    <property type="match status" value="1"/>
</dbReference>
<name>A0A0H2RK83_9AGAM</name>
<accession>A0A0H2RK83</accession>